<proteinExistence type="predicted"/>
<organism evidence="2 3">
    <name type="scientific">Zancudomyces culisetae</name>
    <name type="common">Gut fungus</name>
    <name type="synonym">Smittium culisetae</name>
    <dbReference type="NCBI Taxonomy" id="1213189"/>
    <lineage>
        <taxon>Eukaryota</taxon>
        <taxon>Fungi</taxon>
        <taxon>Fungi incertae sedis</taxon>
        <taxon>Zoopagomycota</taxon>
        <taxon>Kickxellomycotina</taxon>
        <taxon>Harpellomycetes</taxon>
        <taxon>Harpellales</taxon>
        <taxon>Legeriomycetaceae</taxon>
        <taxon>Zancudomyces</taxon>
    </lineage>
</organism>
<protein>
    <submittedName>
        <fullName evidence="2">Uncharacterized protein</fullName>
    </submittedName>
</protein>
<dbReference type="AlphaFoldDB" id="A0A1R1PX84"/>
<name>A0A1R1PX84_ZANCU</name>
<reference evidence="3" key="1">
    <citation type="submission" date="2017-01" db="EMBL/GenBank/DDBJ databases">
        <authorList>
            <person name="Wang Y."/>
            <person name="White M."/>
            <person name="Kvist S."/>
            <person name="Moncalvo J.-M."/>
        </authorList>
    </citation>
    <scope>NUCLEOTIDE SEQUENCE [LARGE SCALE GENOMIC DNA]</scope>
    <source>
        <strain evidence="3">COL-18-3</strain>
    </source>
</reference>
<keyword evidence="1" id="KW-1133">Transmembrane helix</keyword>
<dbReference type="EMBL" id="LSSK01000073">
    <property type="protein sequence ID" value="OMH85543.1"/>
    <property type="molecule type" value="Genomic_DNA"/>
</dbReference>
<dbReference type="Proteomes" id="UP000188320">
    <property type="component" value="Unassembled WGS sequence"/>
</dbReference>
<evidence type="ECO:0000256" key="1">
    <source>
        <dbReference type="SAM" id="Phobius"/>
    </source>
</evidence>
<sequence>MGYNEAIKRERYQLSLPLLFLLSCGGATLFLLIVVFIKLRARPAKTAESEELVPYQADLEANRKNEPSNLQKLISRVKSLFVPRTRIQEEILDTTGQQCVSEPSSDLTSIRTNGSYGSLENGGSSAGLSKNGRKRTYYKCVLRKNSYTGELEWVETMNEPIPQRSNPKLSTITPGEGKVEKRSIDSVFGSNLVAKVDEFSIVSKNIQPGIERYPQLGIYGAKNDVFFNNKQQVNVSYE</sequence>
<gene>
    <name evidence="2" type="ORF">AX774_g932</name>
</gene>
<keyword evidence="1" id="KW-0472">Membrane</keyword>
<evidence type="ECO:0000313" key="2">
    <source>
        <dbReference type="EMBL" id="OMH85543.1"/>
    </source>
</evidence>
<keyword evidence="3" id="KW-1185">Reference proteome</keyword>
<feature type="transmembrane region" description="Helical" evidence="1">
    <location>
        <begin position="18"/>
        <end position="37"/>
    </location>
</feature>
<accession>A0A1R1PX84</accession>
<evidence type="ECO:0000313" key="3">
    <source>
        <dbReference type="Proteomes" id="UP000188320"/>
    </source>
</evidence>
<comment type="caution">
    <text evidence="2">The sequence shown here is derived from an EMBL/GenBank/DDBJ whole genome shotgun (WGS) entry which is preliminary data.</text>
</comment>
<keyword evidence="1" id="KW-0812">Transmembrane</keyword>